<dbReference type="KEGG" id="mft:XA26_37080"/>
<evidence type="ECO:0000313" key="2">
    <source>
        <dbReference type="EMBL" id="ALI27529.1"/>
    </source>
</evidence>
<keyword evidence="3" id="KW-1185">Reference proteome</keyword>
<protein>
    <submittedName>
        <fullName evidence="2">Uncharacterized protein</fullName>
    </submittedName>
</protein>
<evidence type="ECO:0000256" key="1">
    <source>
        <dbReference type="SAM" id="MobiDB-lite"/>
    </source>
</evidence>
<gene>
    <name evidence="2" type="ORF">XA26_37080</name>
</gene>
<dbReference type="Proteomes" id="UP000057134">
    <property type="component" value="Chromosome"/>
</dbReference>
<dbReference type="EMBL" id="CP011269">
    <property type="protein sequence ID" value="ALI27529.1"/>
    <property type="molecule type" value="Genomic_DNA"/>
</dbReference>
<feature type="region of interest" description="Disordered" evidence="1">
    <location>
        <begin position="1"/>
        <end position="21"/>
    </location>
</feature>
<name>A0A0N9XL73_MYCFO</name>
<proteinExistence type="predicted"/>
<dbReference type="AlphaFoldDB" id="A0A0N9XL73"/>
<evidence type="ECO:0000313" key="3">
    <source>
        <dbReference type="Proteomes" id="UP000057134"/>
    </source>
</evidence>
<organism evidence="2 3">
    <name type="scientific">Mycolicibacterium fortuitum</name>
    <name type="common">Mycobacterium fortuitum</name>
    <dbReference type="NCBI Taxonomy" id="1766"/>
    <lineage>
        <taxon>Bacteria</taxon>
        <taxon>Bacillati</taxon>
        <taxon>Actinomycetota</taxon>
        <taxon>Actinomycetes</taxon>
        <taxon>Mycobacteriales</taxon>
        <taxon>Mycobacteriaceae</taxon>
        <taxon>Mycolicibacterium</taxon>
    </lineage>
</organism>
<dbReference type="PATRIC" id="fig|1766.6.peg.3687"/>
<accession>A0A0N9XL73</accession>
<reference evidence="2 3" key="1">
    <citation type="journal article" date="2015" name="MBio">
        <title>Enzymatic Degradation of Phenazines Can Generate Energy and Protect Sensitive Organisms from Toxicity.</title>
        <authorList>
            <person name="Costa K.C."/>
            <person name="Bergkessel M."/>
            <person name="Saunders S."/>
            <person name="Korlach J."/>
            <person name="Newman D.K."/>
        </authorList>
    </citation>
    <scope>NUCLEOTIDE SEQUENCE [LARGE SCALE GENOMIC DNA]</scope>
    <source>
        <strain evidence="2 3">CT6</strain>
    </source>
</reference>
<sequence length="43" mass="4991">MLSLCAHDTRAPAPRNRPEGDTFRVNCSTRVEFDNYKASYLRM</sequence>
<dbReference type="STRING" id="1766.XA26_37080"/>